<reference evidence="1 2" key="1">
    <citation type="journal article" date="2017" name="Gigascience">
        <title>Draft genome of the honey bee ectoparasitic mite, Tropilaelaps mercedesae, is shaped by the parasitic life history.</title>
        <authorList>
            <person name="Dong X."/>
            <person name="Armstrong S.D."/>
            <person name="Xia D."/>
            <person name="Makepeace B.L."/>
            <person name="Darby A.C."/>
            <person name="Kadowaki T."/>
        </authorList>
    </citation>
    <scope>NUCLEOTIDE SEQUENCE [LARGE SCALE GENOMIC DNA]</scope>
    <source>
        <strain evidence="1">Wuxi-XJTLU</strain>
    </source>
</reference>
<accession>A0A1V9XX80</accession>
<evidence type="ECO:0000313" key="2">
    <source>
        <dbReference type="Proteomes" id="UP000192247"/>
    </source>
</evidence>
<gene>
    <name evidence="1" type="ORF">BIW11_06652</name>
</gene>
<dbReference type="EMBL" id="MNPL01002674">
    <property type="protein sequence ID" value="OQR78069.1"/>
    <property type="molecule type" value="Genomic_DNA"/>
</dbReference>
<name>A0A1V9XX80_9ACAR</name>
<dbReference type="InParanoid" id="A0A1V9XX80"/>
<dbReference type="Proteomes" id="UP000192247">
    <property type="component" value="Unassembled WGS sequence"/>
</dbReference>
<protein>
    <submittedName>
        <fullName evidence="1">Uncharacterized protein</fullName>
    </submittedName>
</protein>
<proteinExistence type="predicted"/>
<dbReference type="AlphaFoldDB" id="A0A1V9XX80"/>
<evidence type="ECO:0000313" key="1">
    <source>
        <dbReference type="EMBL" id="OQR78069.1"/>
    </source>
</evidence>
<keyword evidence="2" id="KW-1185">Reference proteome</keyword>
<organism evidence="1 2">
    <name type="scientific">Tropilaelaps mercedesae</name>
    <dbReference type="NCBI Taxonomy" id="418985"/>
    <lineage>
        <taxon>Eukaryota</taxon>
        <taxon>Metazoa</taxon>
        <taxon>Ecdysozoa</taxon>
        <taxon>Arthropoda</taxon>
        <taxon>Chelicerata</taxon>
        <taxon>Arachnida</taxon>
        <taxon>Acari</taxon>
        <taxon>Parasitiformes</taxon>
        <taxon>Mesostigmata</taxon>
        <taxon>Gamasina</taxon>
        <taxon>Dermanyssoidea</taxon>
        <taxon>Laelapidae</taxon>
        <taxon>Tropilaelaps</taxon>
    </lineage>
</organism>
<sequence>MARSLTSLSSGVLCETFEKEPPFAAASDLSGAPAGCWLFFDLCRSKGVVAGVIVVAQRLAKQRTRVESAATARTLLYACILFCVRLTRIAPSRVRVPKEFSASFLTFRAGRRATGF</sequence>
<comment type="caution">
    <text evidence="1">The sequence shown here is derived from an EMBL/GenBank/DDBJ whole genome shotgun (WGS) entry which is preliminary data.</text>
</comment>